<dbReference type="InterPro" id="IPR028098">
    <property type="entry name" value="Glyco_trans_4-like_N"/>
</dbReference>
<dbReference type="Proteomes" id="UP001248819">
    <property type="component" value="Unassembled WGS sequence"/>
</dbReference>
<dbReference type="EC" id="2.4.-.-" evidence="3"/>
<dbReference type="GO" id="GO:0016757">
    <property type="term" value="F:glycosyltransferase activity"/>
    <property type="evidence" value="ECO:0007669"/>
    <property type="project" value="UniProtKB-KW"/>
</dbReference>
<dbReference type="SUPFAM" id="SSF53756">
    <property type="entry name" value="UDP-Glycosyltransferase/glycogen phosphorylase"/>
    <property type="match status" value="1"/>
</dbReference>
<sequence>MTVLHVSGARSWGGNEQQLIYLIDELKKQGVEQKIFCFNNTPLHEEVKKYDIAVLSTDTLKPHSLEYLKFLNSIIKEHKIDIIHLHSSDSVTGYVLTDLFYSLKTPTLFARKGIRRKTGLFSRLKYNYKNIDKILCISKYVERHFSEILKKENQKKLVTVYNGVKIENIPQETEFQIREKLKLEEGTFLIGNIANHTNAKDLPVLIDTLDILVHKFNIRNVHIVQIGQFSKLTPVLKEKIKKLDLQAHITLMGFVKNASAYHSQFDVFIMTSEREGGPSSVIEAFYKKTPVISTKVGVVDEVIKDGHNGFTAEVKDPEKLAEKLYKFINNPELAEKFRERSYNIFLEKFTAEQLGKNTLKVYQDLLANTRR</sequence>
<proteinExistence type="predicted"/>
<dbReference type="PANTHER" id="PTHR12526:SF630">
    <property type="entry name" value="GLYCOSYLTRANSFERASE"/>
    <property type="match status" value="1"/>
</dbReference>
<evidence type="ECO:0000259" key="1">
    <source>
        <dbReference type="Pfam" id="PF00534"/>
    </source>
</evidence>
<protein>
    <submittedName>
        <fullName evidence="3">Glycosyltransferase family 4 protein</fullName>
        <ecNumber evidence="3">2.4.-.-</ecNumber>
    </submittedName>
</protein>
<evidence type="ECO:0000313" key="4">
    <source>
        <dbReference type="Proteomes" id="UP001248819"/>
    </source>
</evidence>
<organism evidence="3 4">
    <name type="scientific">Autumnicola edwardsiae</name>
    <dbReference type="NCBI Taxonomy" id="3075594"/>
    <lineage>
        <taxon>Bacteria</taxon>
        <taxon>Pseudomonadati</taxon>
        <taxon>Bacteroidota</taxon>
        <taxon>Flavobacteriia</taxon>
        <taxon>Flavobacteriales</taxon>
        <taxon>Flavobacteriaceae</taxon>
        <taxon>Autumnicola</taxon>
    </lineage>
</organism>
<keyword evidence="4" id="KW-1185">Reference proteome</keyword>
<dbReference type="Pfam" id="PF00534">
    <property type="entry name" value="Glycos_transf_1"/>
    <property type="match status" value="1"/>
</dbReference>
<comment type="caution">
    <text evidence="3">The sequence shown here is derived from an EMBL/GenBank/DDBJ whole genome shotgun (WGS) entry which is preliminary data.</text>
</comment>
<reference evidence="3 4" key="1">
    <citation type="submission" date="2023-09" db="EMBL/GenBank/DDBJ databases">
        <authorList>
            <person name="Rey-Velasco X."/>
        </authorList>
    </citation>
    <scope>NUCLEOTIDE SEQUENCE [LARGE SCALE GENOMIC DNA]</scope>
    <source>
        <strain evidence="3 4">F297</strain>
    </source>
</reference>
<dbReference type="PANTHER" id="PTHR12526">
    <property type="entry name" value="GLYCOSYLTRANSFERASE"/>
    <property type="match status" value="1"/>
</dbReference>
<dbReference type="EMBL" id="JAVRHP010000034">
    <property type="protein sequence ID" value="MDT0650159.1"/>
    <property type="molecule type" value="Genomic_DNA"/>
</dbReference>
<gene>
    <name evidence="3" type="ORF">RM529_08395</name>
</gene>
<feature type="domain" description="Glycosyltransferase subfamily 4-like N-terminal" evidence="2">
    <location>
        <begin position="12"/>
        <end position="167"/>
    </location>
</feature>
<feature type="domain" description="Glycosyl transferase family 1" evidence="1">
    <location>
        <begin position="176"/>
        <end position="342"/>
    </location>
</feature>
<evidence type="ECO:0000259" key="2">
    <source>
        <dbReference type="Pfam" id="PF13439"/>
    </source>
</evidence>
<name>A0ABU3CUY6_9FLAO</name>
<accession>A0ABU3CUY6</accession>
<dbReference type="Pfam" id="PF13439">
    <property type="entry name" value="Glyco_transf_4"/>
    <property type="match status" value="1"/>
</dbReference>
<dbReference type="RefSeq" id="WP_311484360.1">
    <property type="nucleotide sequence ID" value="NZ_JAVRHP010000034.1"/>
</dbReference>
<keyword evidence="3" id="KW-0328">Glycosyltransferase</keyword>
<dbReference type="Gene3D" id="3.40.50.2000">
    <property type="entry name" value="Glycogen Phosphorylase B"/>
    <property type="match status" value="2"/>
</dbReference>
<evidence type="ECO:0000313" key="3">
    <source>
        <dbReference type="EMBL" id="MDT0650159.1"/>
    </source>
</evidence>
<keyword evidence="3" id="KW-0808">Transferase</keyword>
<dbReference type="InterPro" id="IPR001296">
    <property type="entry name" value="Glyco_trans_1"/>
</dbReference>
<dbReference type="CDD" id="cd03801">
    <property type="entry name" value="GT4_PimA-like"/>
    <property type="match status" value="1"/>
</dbReference>